<proteinExistence type="predicted"/>
<dbReference type="Proteomes" id="UP001432027">
    <property type="component" value="Unassembled WGS sequence"/>
</dbReference>
<sequence>LAMVNYSDVVSSDDESAYELIGSSPNSADRLPKIVKRPDSDEKDAKIEDLEKMVAEMTSQLEESNQKTENAFAANSDILSKLEEMTKREQRIMRIAREYQLRLEYAENQLDTNHGMKEIQETKDERVQDLEKKLAEKSSQLEQAIRIAREYELSAEYAENQLGKKLLEAQHSCDDKLRAENEGLLKMKTDLEKKEGAIRQLNDTITELNKNFMESEIFIQNRDQEISNMKIKIKEDLDVNEGVIRQLTAKN</sequence>
<feature type="coiled-coil region" evidence="1">
    <location>
        <begin position="120"/>
        <end position="211"/>
    </location>
</feature>
<gene>
    <name evidence="3" type="ORF">PENTCL1PPCAC_10936</name>
</gene>
<dbReference type="AlphaFoldDB" id="A0AAV5TAT7"/>
<feature type="region of interest" description="Disordered" evidence="2">
    <location>
        <begin position="14"/>
        <end position="45"/>
    </location>
</feature>
<evidence type="ECO:0000256" key="2">
    <source>
        <dbReference type="SAM" id="MobiDB-lite"/>
    </source>
</evidence>
<reference evidence="3" key="1">
    <citation type="submission" date="2023-10" db="EMBL/GenBank/DDBJ databases">
        <title>Genome assembly of Pristionchus species.</title>
        <authorList>
            <person name="Yoshida K."/>
            <person name="Sommer R.J."/>
        </authorList>
    </citation>
    <scope>NUCLEOTIDE SEQUENCE</scope>
    <source>
        <strain evidence="3">RS0144</strain>
    </source>
</reference>
<dbReference type="EMBL" id="BTSX01000003">
    <property type="protein sequence ID" value="GMS88761.1"/>
    <property type="molecule type" value="Genomic_DNA"/>
</dbReference>
<evidence type="ECO:0000313" key="3">
    <source>
        <dbReference type="EMBL" id="GMS88761.1"/>
    </source>
</evidence>
<comment type="caution">
    <text evidence="3">The sequence shown here is derived from an EMBL/GenBank/DDBJ whole genome shotgun (WGS) entry which is preliminary data.</text>
</comment>
<organism evidence="3 4">
    <name type="scientific">Pristionchus entomophagus</name>
    <dbReference type="NCBI Taxonomy" id="358040"/>
    <lineage>
        <taxon>Eukaryota</taxon>
        <taxon>Metazoa</taxon>
        <taxon>Ecdysozoa</taxon>
        <taxon>Nematoda</taxon>
        <taxon>Chromadorea</taxon>
        <taxon>Rhabditida</taxon>
        <taxon>Rhabditina</taxon>
        <taxon>Diplogasteromorpha</taxon>
        <taxon>Diplogasteroidea</taxon>
        <taxon>Neodiplogasteridae</taxon>
        <taxon>Pristionchus</taxon>
    </lineage>
</organism>
<evidence type="ECO:0000313" key="4">
    <source>
        <dbReference type="Proteomes" id="UP001432027"/>
    </source>
</evidence>
<protein>
    <submittedName>
        <fullName evidence="3">Uncharacterized protein</fullName>
    </submittedName>
</protein>
<feature type="non-terminal residue" evidence="3">
    <location>
        <position position="251"/>
    </location>
</feature>
<name>A0AAV5TAT7_9BILA</name>
<accession>A0AAV5TAT7</accession>
<feature type="compositionally biased region" description="Basic and acidic residues" evidence="2">
    <location>
        <begin position="30"/>
        <end position="45"/>
    </location>
</feature>
<keyword evidence="4" id="KW-1185">Reference proteome</keyword>
<evidence type="ECO:0000256" key="1">
    <source>
        <dbReference type="SAM" id="Coils"/>
    </source>
</evidence>
<feature type="non-terminal residue" evidence="3">
    <location>
        <position position="1"/>
    </location>
</feature>
<keyword evidence="1" id="KW-0175">Coiled coil</keyword>